<proteinExistence type="predicted"/>
<evidence type="ECO:0000313" key="1">
    <source>
        <dbReference type="EMBL" id="SFB05911.1"/>
    </source>
</evidence>
<evidence type="ECO:0000313" key="2">
    <source>
        <dbReference type="Proteomes" id="UP000198790"/>
    </source>
</evidence>
<dbReference type="AlphaFoldDB" id="A0A1I0XY15"/>
<keyword evidence="2" id="KW-1185">Reference proteome</keyword>
<gene>
    <name evidence="1" type="ORF">SAMN04489723_10410</name>
</gene>
<sequence length="198" mass="22572">MNLFYSLILPFLAFFPSFEKDQLVNMDESVTWIGIDYSEAKFVGSAGFTDPSDLPRFLLEWNDFVITEPDKYDVKKALGVPSVTIDLAFTYARNKEIDTEAMVQEEDFKLSKEEVEAVAKSYDLSKISGTAAMLVAECYNKKRLEGSHWLVLIDAQTSEILSAERFVEKPGGFGLRNYWARTIYELFESNAKAIKKKK</sequence>
<accession>A0A1I0XY15</accession>
<name>A0A1I0XY15_9BACT</name>
<reference evidence="1 2" key="1">
    <citation type="submission" date="2016-10" db="EMBL/GenBank/DDBJ databases">
        <authorList>
            <person name="de Groot N.N."/>
        </authorList>
    </citation>
    <scope>NUCLEOTIDE SEQUENCE [LARGE SCALE GENOMIC DNA]</scope>
    <source>
        <strain evidence="1 2">DSM 23399</strain>
    </source>
</reference>
<dbReference type="Proteomes" id="UP000198790">
    <property type="component" value="Unassembled WGS sequence"/>
</dbReference>
<protein>
    <submittedName>
        <fullName evidence="1">Uncharacterized protein</fullName>
    </submittedName>
</protein>
<dbReference type="EMBL" id="FOKK01000004">
    <property type="protein sequence ID" value="SFB05911.1"/>
    <property type="molecule type" value="Genomic_DNA"/>
</dbReference>
<dbReference type="OrthoDB" id="1003359at2"/>
<dbReference type="RefSeq" id="WP_092895347.1">
    <property type="nucleotide sequence ID" value="NZ_FOKK01000004.1"/>
</dbReference>
<dbReference type="STRING" id="237018.SAMN04489723_10410"/>
<organism evidence="1 2">
    <name type="scientific">Algoriphagus aquimarinus</name>
    <dbReference type="NCBI Taxonomy" id="237018"/>
    <lineage>
        <taxon>Bacteria</taxon>
        <taxon>Pseudomonadati</taxon>
        <taxon>Bacteroidota</taxon>
        <taxon>Cytophagia</taxon>
        <taxon>Cytophagales</taxon>
        <taxon>Cyclobacteriaceae</taxon>
        <taxon>Algoriphagus</taxon>
    </lineage>
</organism>